<evidence type="ECO:0000313" key="3">
    <source>
        <dbReference type="Proteomes" id="UP001166286"/>
    </source>
</evidence>
<proteinExistence type="predicted"/>
<accession>A0AA39R838</accession>
<reference evidence="2" key="1">
    <citation type="submission" date="2023-03" db="EMBL/GenBank/DDBJ databases">
        <title>Complete genome of Cladonia borealis.</title>
        <authorList>
            <person name="Park H."/>
        </authorList>
    </citation>
    <scope>NUCLEOTIDE SEQUENCE</scope>
    <source>
        <strain evidence="2">ANT050790</strain>
    </source>
</reference>
<name>A0AA39R838_9LECA</name>
<evidence type="ECO:0000313" key="2">
    <source>
        <dbReference type="EMBL" id="KAK0515821.1"/>
    </source>
</evidence>
<gene>
    <name evidence="2" type="ORF">JMJ35_001855</name>
</gene>
<comment type="caution">
    <text evidence="2">The sequence shown here is derived from an EMBL/GenBank/DDBJ whole genome shotgun (WGS) entry which is preliminary data.</text>
</comment>
<keyword evidence="3" id="KW-1185">Reference proteome</keyword>
<dbReference type="Proteomes" id="UP001166286">
    <property type="component" value="Unassembled WGS sequence"/>
</dbReference>
<dbReference type="AlphaFoldDB" id="A0AA39R838"/>
<organism evidence="2 3">
    <name type="scientific">Cladonia borealis</name>
    <dbReference type="NCBI Taxonomy" id="184061"/>
    <lineage>
        <taxon>Eukaryota</taxon>
        <taxon>Fungi</taxon>
        <taxon>Dikarya</taxon>
        <taxon>Ascomycota</taxon>
        <taxon>Pezizomycotina</taxon>
        <taxon>Lecanoromycetes</taxon>
        <taxon>OSLEUM clade</taxon>
        <taxon>Lecanoromycetidae</taxon>
        <taxon>Lecanorales</taxon>
        <taxon>Lecanorineae</taxon>
        <taxon>Cladoniaceae</taxon>
        <taxon>Cladonia</taxon>
    </lineage>
</organism>
<protein>
    <submittedName>
        <fullName evidence="2">Uncharacterized protein</fullName>
    </submittedName>
</protein>
<dbReference type="EMBL" id="JAFEKC020000003">
    <property type="protein sequence ID" value="KAK0515821.1"/>
    <property type="molecule type" value="Genomic_DNA"/>
</dbReference>
<sequence length="143" mass="16166">MDVCEEPAGKSANTFKEEELPSSQHLNNRGCTNSPVWRKAVVYDCVEQTIQVLNEKDIDKDRCLEFDRPKGKQVSIFVDDETESKPTIASKGPRGERSVELATIYLDRLGIFPNLFRFFGQLSTLYVMKTTPWSETSSPIASD</sequence>
<evidence type="ECO:0000256" key="1">
    <source>
        <dbReference type="SAM" id="MobiDB-lite"/>
    </source>
</evidence>
<feature type="region of interest" description="Disordered" evidence="1">
    <location>
        <begin position="1"/>
        <end position="27"/>
    </location>
</feature>